<name>A0A518B9Z7_9BACT</name>
<protein>
    <submittedName>
        <fullName evidence="2">Putative major pilin subunit</fullName>
    </submittedName>
</protein>
<dbReference type="SUPFAM" id="SSF54523">
    <property type="entry name" value="Pili subunits"/>
    <property type="match status" value="1"/>
</dbReference>
<dbReference type="AlphaFoldDB" id="A0A518B9Z7"/>
<dbReference type="Gene3D" id="3.30.700.10">
    <property type="entry name" value="Glycoprotein, Type 4 Pilin"/>
    <property type="match status" value="1"/>
</dbReference>
<dbReference type="PANTHER" id="PTHR30093">
    <property type="entry name" value="GENERAL SECRETION PATHWAY PROTEIN G"/>
    <property type="match status" value="1"/>
</dbReference>
<dbReference type="Pfam" id="PF07963">
    <property type="entry name" value="N_methyl"/>
    <property type="match status" value="1"/>
</dbReference>
<dbReference type="OrthoDB" id="255848at2"/>
<sequence length="309" mass="33257">MQGDMLMGNLSMRRHGFTLVELLVVIAIIGVLVGLLLPAVQQAREAARRTQCLNNMKQIGTALHNYISNHQVLPPGSVAANELGWTVMILPLMDRESLYSKFNFRSGSYRLAGKAENGLVRVGTFLCPSSSEDRGLHDHDLIGGQRVYTTNYYGVAGPIGSHPVTGSAYPSSPTSGVHGALATGGVLYRDSSVRPTNIKDGLSHTLMLGEISRENPDIAGNSIRYRNWVRGAPSTNTDPWFAGCKGVELPINSVPADTDFNNMAFTSNHEGGAHFVFGDASGRFVSQSVDFNVYLGSASRDGTETGRID</sequence>
<proteinExistence type="predicted"/>
<dbReference type="InterPro" id="IPR012902">
    <property type="entry name" value="N_methyl_site"/>
</dbReference>
<gene>
    <name evidence="2" type="ORF">Pan216_46800</name>
</gene>
<reference evidence="2 3" key="1">
    <citation type="submission" date="2019-02" db="EMBL/GenBank/DDBJ databases">
        <title>Deep-cultivation of Planctomycetes and their phenomic and genomic characterization uncovers novel biology.</title>
        <authorList>
            <person name="Wiegand S."/>
            <person name="Jogler M."/>
            <person name="Boedeker C."/>
            <person name="Pinto D."/>
            <person name="Vollmers J."/>
            <person name="Rivas-Marin E."/>
            <person name="Kohn T."/>
            <person name="Peeters S.H."/>
            <person name="Heuer A."/>
            <person name="Rast P."/>
            <person name="Oberbeckmann S."/>
            <person name="Bunk B."/>
            <person name="Jeske O."/>
            <person name="Meyerdierks A."/>
            <person name="Storesund J.E."/>
            <person name="Kallscheuer N."/>
            <person name="Luecker S."/>
            <person name="Lage O.M."/>
            <person name="Pohl T."/>
            <person name="Merkel B.J."/>
            <person name="Hornburger P."/>
            <person name="Mueller R.-W."/>
            <person name="Bruemmer F."/>
            <person name="Labrenz M."/>
            <person name="Spormann A.M."/>
            <person name="Op den Camp H."/>
            <person name="Overmann J."/>
            <person name="Amann R."/>
            <person name="Jetten M.S.M."/>
            <person name="Mascher T."/>
            <person name="Medema M.H."/>
            <person name="Devos D.P."/>
            <person name="Kaster A.-K."/>
            <person name="Ovreas L."/>
            <person name="Rohde M."/>
            <person name="Galperin M.Y."/>
            <person name="Jogler C."/>
        </authorList>
    </citation>
    <scope>NUCLEOTIDE SEQUENCE [LARGE SCALE GENOMIC DNA]</scope>
    <source>
        <strain evidence="2 3">Pan216</strain>
    </source>
</reference>
<evidence type="ECO:0000313" key="3">
    <source>
        <dbReference type="Proteomes" id="UP000317093"/>
    </source>
</evidence>
<accession>A0A518B9Z7</accession>
<dbReference type="KEGG" id="knv:Pan216_46800"/>
<dbReference type="Proteomes" id="UP000317093">
    <property type="component" value="Chromosome"/>
</dbReference>
<feature type="domain" description="DUF1559" evidence="1">
    <location>
        <begin position="41"/>
        <end position="291"/>
    </location>
</feature>
<dbReference type="PROSITE" id="PS00409">
    <property type="entry name" value="PROKAR_NTER_METHYL"/>
    <property type="match status" value="1"/>
</dbReference>
<organism evidence="2 3">
    <name type="scientific">Kolteria novifilia</name>
    <dbReference type="NCBI Taxonomy" id="2527975"/>
    <lineage>
        <taxon>Bacteria</taxon>
        <taxon>Pseudomonadati</taxon>
        <taxon>Planctomycetota</taxon>
        <taxon>Planctomycetia</taxon>
        <taxon>Kolteriales</taxon>
        <taxon>Kolteriaceae</taxon>
        <taxon>Kolteria</taxon>
    </lineage>
</organism>
<dbReference type="EMBL" id="CP036279">
    <property type="protein sequence ID" value="QDU63799.1"/>
    <property type="molecule type" value="Genomic_DNA"/>
</dbReference>
<dbReference type="Pfam" id="PF07596">
    <property type="entry name" value="SBP_bac_10"/>
    <property type="match status" value="1"/>
</dbReference>
<dbReference type="RefSeq" id="WP_145261538.1">
    <property type="nucleotide sequence ID" value="NZ_CP036279.1"/>
</dbReference>
<dbReference type="InterPro" id="IPR011453">
    <property type="entry name" value="DUF1559"/>
</dbReference>
<dbReference type="NCBIfam" id="TIGR04294">
    <property type="entry name" value="pre_pil_HX9DG"/>
    <property type="match status" value="1"/>
</dbReference>
<dbReference type="NCBIfam" id="TIGR02532">
    <property type="entry name" value="IV_pilin_GFxxxE"/>
    <property type="match status" value="1"/>
</dbReference>
<dbReference type="InterPro" id="IPR027558">
    <property type="entry name" value="Pre_pil_HX9DG_C"/>
</dbReference>
<evidence type="ECO:0000259" key="1">
    <source>
        <dbReference type="Pfam" id="PF07596"/>
    </source>
</evidence>
<keyword evidence="3" id="KW-1185">Reference proteome</keyword>
<dbReference type="PANTHER" id="PTHR30093:SF2">
    <property type="entry name" value="TYPE II SECRETION SYSTEM PROTEIN H"/>
    <property type="match status" value="1"/>
</dbReference>
<evidence type="ECO:0000313" key="2">
    <source>
        <dbReference type="EMBL" id="QDU63799.1"/>
    </source>
</evidence>
<dbReference type="InterPro" id="IPR045584">
    <property type="entry name" value="Pilin-like"/>
</dbReference>